<proteinExistence type="predicted"/>
<accession>A0A1H0DZ66</accession>
<evidence type="ECO:0000313" key="1">
    <source>
        <dbReference type="EMBL" id="SDN75547.1"/>
    </source>
</evidence>
<dbReference type="STRING" id="206665.SAMN04488516_10668"/>
<evidence type="ECO:0000313" key="2">
    <source>
        <dbReference type="Proteomes" id="UP000199602"/>
    </source>
</evidence>
<dbReference type="AlphaFoldDB" id="A0A1H0DZ66"/>
<organism evidence="1 2">
    <name type="scientific">Desulfonauticus submarinus</name>
    <dbReference type="NCBI Taxonomy" id="206665"/>
    <lineage>
        <taxon>Bacteria</taxon>
        <taxon>Pseudomonadati</taxon>
        <taxon>Thermodesulfobacteriota</taxon>
        <taxon>Desulfovibrionia</taxon>
        <taxon>Desulfovibrionales</taxon>
        <taxon>Desulfonauticaceae</taxon>
        <taxon>Desulfonauticus</taxon>
    </lineage>
</organism>
<keyword evidence="2" id="KW-1185">Reference proteome</keyword>
<dbReference type="EMBL" id="FNIN01000006">
    <property type="protein sequence ID" value="SDN75547.1"/>
    <property type="molecule type" value="Genomic_DNA"/>
</dbReference>
<reference evidence="1 2" key="1">
    <citation type="submission" date="2016-10" db="EMBL/GenBank/DDBJ databases">
        <authorList>
            <person name="de Groot N.N."/>
        </authorList>
    </citation>
    <scope>NUCLEOTIDE SEQUENCE [LARGE SCALE GENOMIC DNA]</scope>
    <source>
        <strain evidence="1 2">DSM 15269</strain>
    </source>
</reference>
<sequence length="52" mass="6203">MCIKIKSSISSTDKKEELKRFIFKSFKEMGLQLTKDKEQGIFLERKHNKLIE</sequence>
<gene>
    <name evidence="1" type="ORF">SAMN04488516_10668</name>
</gene>
<name>A0A1H0DZ66_9BACT</name>
<dbReference type="Proteomes" id="UP000199602">
    <property type="component" value="Unassembled WGS sequence"/>
</dbReference>
<dbReference type="RefSeq" id="WP_159427703.1">
    <property type="nucleotide sequence ID" value="NZ_FNIN01000006.1"/>
</dbReference>
<protein>
    <submittedName>
        <fullName evidence="1">Uncharacterized protein</fullName>
    </submittedName>
</protein>